<reference evidence="2 3" key="1">
    <citation type="submission" date="2023-02" db="EMBL/GenBank/DDBJ databases">
        <authorList>
            <person name="Mo P."/>
        </authorList>
    </citation>
    <scope>NUCLEOTIDE SEQUENCE [LARGE SCALE GENOMIC DNA]</scope>
    <source>
        <strain evidence="2 3">HUAS 3</strain>
    </source>
</reference>
<dbReference type="RefSeq" id="WP_275033618.1">
    <property type="nucleotide sequence ID" value="NZ_CP118615.1"/>
</dbReference>
<gene>
    <name evidence="2" type="ORF">PVK37_10410</name>
</gene>
<sequence length="136" mass="14939">MLPVLVVLLTTPVAVLAVLPLHRRTRCWAPATRIWARSAGWLAIAAIEVYVYGLANISYFGISVRDICISRYGVWDGRYGHARYWPIARRCSELVDMVPGFVHPTLVVLLSGAATAALMAAGMAFFHGRSHSSVRS</sequence>
<proteinExistence type="predicted"/>
<keyword evidence="3" id="KW-1185">Reference proteome</keyword>
<accession>A0ABY7ZXP3</accession>
<keyword evidence="1" id="KW-0812">Transmembrane</keyword>
<keyword evidence="1" id="KW-1133">Transmembrane helix</keyword>
<protein>
    <submittedName>
        <fullName evidence="2">Uncharacterized protein</fullName>
    </submittedName>
</protein>
<feature type="transmembrane region" description="Helical" evidence="1">
    <location>
        <begin position="6"/>
        <end position="22"/>
    </location>
</feature>
<keyword evidence="1" id="KW-0472">Membrane</keyword>
<name>A0ABY7ZXP3_9ACTN</name>
<evidence type="ECO:0000313" key="3">
    <source>
        <dbReference type="Proteomes" id="UP001219605"/>
    </source>
</evidence>
<feature type="transmembrane region" description="Helical" evidence="1">
    <location>
        <begin position="106"/>
        <end position="126"/>
    </location>
</feature>
<dbReference type="EMBL" id="CP118615">
    <property type="protein sequence ID" value="WDZ86768.1"/>
    <property type="molecule type" value="Genomic_DNA"/>
</dbReference>
<evidence type="ECO:0000313" key="2">
    <source>
        <dbReference type="EMBL" id="WDZ86768.1"/>
    </source>
</evidence>
<organism evidence="2 3">
    <name type="scientific">Micromonospora cathayae</name>
    <dbReference type="NCBI Taxonomy" id="3028804"/>
    <lineage>
        <taxon>Bacteria</taxon>
        <taxon>Bacillati</taxon>
        <taxon>Actinomycetota</taxon>
        <taxon>Actinomycetes</taxon>
        <taxon>Micromonosporales</taxon>
        <taxon>Micromonosporaceae</taxon>
        <taxon>Micromonospora</taxon>
    </lineage>
</organism>
<dbReference type="Proteomes" id="UP001219605">
    <property type="component" value="Chromosome"/>
</dbReference>
<feature type="transmembrane region" description="Helical" evidence="1">
    <location>
        <begin position="34"/>
        <end position="55"/>
    </location>
</feature>
<evidence type="ECO:0000256" key="1">
    <source>
        <dbReference type="SAM" id="Phobius"/>
    </source>
</evidence>